<dbReference type="GO" id="GO:0007059">
    <property type="term" value="P:chromosome segregation"/>
    <property type="evidence" value="ECO:0007669"/>
    <property type="project" value="UniProtKB-KW"/>
</dbReference>
<sequence length="329" mass="37103">MTELAPLITGFLRDYMPRQRGYSPQSCETYAFSFKLLFNFAAKRLGTRPSLLAIEDLDAPMIVAFLEHIEQDRGNSASTRNMRLAAIKAFMRYLEHKVPSALQQIGRVHAIPTKRHDQKLIRHLTMDEIRAILNAPNLATRSGIRDRAMMHLCFAGGLRVSELVGLQTENLSLQNGASVKVMGKGRKERCLPLWKETTRDLRAWLSVRGAVRVPDLFVNAQGDPMTRAGFEYVLDKHVGKAAESYSSLRGRRVSPHQLRHGCAVVMLQATRDIRKVALWLGHADIRTTEVYLRIDPSEKLEAVEAVIPRELRRGRFKAPDALIASLLSD</sequence>
<accession>A0A7W7A057</accession>
<reference evidence="8 9" key="1">
    <citation type="submission" date="2020-08" db="EMBL/GenBank/DDBJ databases">
        <title>Genomic Encyclopedia of Type Strains, Phase IV (KMG-V): Genome sequencing to study the core and pangenomes of soil and plant-associated prokaryotes.</title>
        <authorList>
            <person name="Whitman W."/>
        </authorList>
    </citation>
    <scope>NUCLEOTIDE SEQUENCE [LARGE SCALE GENOMIC DNA]</scope>
    <source>
        <strain evidence="8 9">SEMIA 492</strain>
    </source>
</reference>
<dbReference type="GO" id="GO:0015074">
    <property type="term" value="P:DNA integration"/>
    <property type="evidence" value="ECO:0007669"/>
    <property type="project" value="UniProtKB-KW"/>
</dbReference>
<dbReference type="InterPro" id="IPR002104">
    <property type="entry name" value="Integrase_catalytic"/>
</dbReference>
<dbReference type="PANTHER" id="PTHR30349">
    <property type="entry name" value="PHAGE INTEGRASE-RELATED"/>
    <property type="match status" value="1"/>
</dbReference>
<feature type="domain" description="Tyr recombinase" evidence="6">
    <location>
        <begin position="119"/>
        <end position="304"/>
    </location>
</feature>
<evidence type="ECO:0000313" key="8">
    <source>
        <dbReference type="EMBL" id="MBB4571805.1"/>
    </source>
</evidence>
<dbReference type="Pfam" id="PF00589">
    <property type="entry name" value="Phage_integrase"/>
    <property type="match status" value="1"/>
</dbReference>
<gene>
    <name evidence="8" type="ORF">GGE60_005981</name>
</gene>
<dbReference type="PANTHER" id="PTHR30349:SF81">
    <property type="entry name" value="TYROSINE RECOMBINASE XERC"/>
    <property type="match status" value="1"/>
</dbReference>
<dbReference type="Pfam" id="PF02899">
    <property type="entry name" value="Phage_int_SAM_1"/>
    <property type="match status" value="1"/>
</dbReference>
<comment type="caution">
    <text evidence="8">The sequence shown here is derived from an EMBL/GenBank/DDBJ whole genome shotgun (WGS) entry which is preliminary data.</text>
</comment>
<dbReference type="InterPro" id="IPR013762">
    <property type="entry name" value="Integrase-like_cat_sf"/>
</dbReference>
<dbReference type="RefSeq" id="WP_065091808.1">
    <property type="nucleotide sequence ID" value="NZ_JACIIG010000046.1"/>
</dbReference>
<dbReference type="AlphaFoldDB" id="A0A7W7A057"/>
<evidence type="ECO:0000256" key="1">
    <source>
        <dbReference type="ARBA" id="ARBA00022829"/>
    </source>
</evidence>
<keyword evidence="1" id="KW-0159">Chromosome partition</keyword>
<dbReference type="PROSITE" id="PS51898">
    <property type="entry name" value="TYR_RECOMBINASE"/>
    <property type="match status" value="1"/>
</dbReference>
<evidence type="ECO:0000259" key="6">
    <source>
        <dbReference type="PROSITE" id="PS51898"/>
    </source>
</evidence>
<dbReference type="InterPro" id="IPR050090">
    <property type="entry name" value="Tyrosine_recombinase_XerCD"/>
</dbReference>
<dbReference type="GO" id="GO:0003677">
    <property type="term" value="F:DNA binding"/>
    <property type="evidence" value="ECO:0007669"/>
    <property type="project" value="UniProtKB-UniRule"/>
</dbReference>
<dbReference type="PROSITE" id="PS51900">
    <property type="entry name" value="CB"/>
    <property type="match status" value="1"/>
</dbReference>
<keyword evidence="3 5" id="KW-0238">DNA-binding</keyword>
<proteinExistence type="predicted"/>
<dbReference type="InterPro" id="IPR004107">
    <property type="entry name" value="Integrase_SAM-like_N"/>
</dbReference>
<dbReference type="InterPro" id="IPR011010">
    <property type="entry name" value="DNA_brk_join_enz"/>
</dbReference>
<evidence type="ECO:0000313" key="9">
    <source>
        <dbReference type="Proteomes" id="UP000543836"/>
    </source>
</evidence>
<evidence type="ECO:0000256" key="5">
    <source>
        <dbReference type="PROSITE-ProRule" id="PRU01248"/>
    </source>
</evidence>
<dbReference type="EMBL" id="JACIIG010000046">
    <property type="protein sequence ID" value="MBB4571805.1"/>
    <property type="molecule type" value="Genomic_DNA"/>
</dbReference>
<dbReference type="Proteomes" id="UP000543836">
    <property type="component" value="Unassembled WGS sequence"/>
</dbReference>
<evidence type="ECO:0000256" key="4">
    <source>
        <dbReference type="ARBA" id="ARBA00023172"/>
    </source>
</evidence>
<dbReference type="OrthoDB" id="9801717at2"/>
<dbReference type="GO" id="GO:0006310">
    <property type="term" value="P:DNA recombination"/>
    <property type="evidence" value="ECO:0007669"/>
    <property type="project" value="UniProtKB-KW"/>
</dbReference>
<dbReference type="InterPro" id="IPR044068">
    <property type="entry name" value="CB"/>
</dbReference>
<evidence type="ECO:0000256" key="3">
    <source>
        <dbReference type="ARBA" id="ARBA00023125"/>
    </source>
</evidence>
<dbReference type="Gene3D" id="1.10.443.10">
    <property type="entry name" value="Intergrase catalytic core"/>
    <property type="match status" value="1"/>
</dbReference>
<keyword evidence="4" id="KW-0233">DNA recombination</keyword>
<dbReference type="SUPFAM" id="SSF47823">
    <property type="entry name" value="lambda integrase-like, N-terminal domain"/>
    <property type="match status" value="1"/>
</dbReference>
<feature type="domain" description="Core-binding (CB)" evidence="7">
    <location>
        <begin position="2"/>
        <end position="95"/>
    </location>
</feature>
<protein>
    <submittedName>
        <fullName evidence="8">Site-specific recombinase XerD</fullName>
    </submittedName>
</protein>
<name>A0A7W7A057_9HYPH</name>
<evidence type="ECO:0000259" key="7">
    <source>
        <dbReference type="PROSITE" id="PS51900"/>
    </source>
</evidence>
<evidence type="ECO:0000256" key="2">
    <source>
        <dbReference type="ARBA" id="ARBA00022908"/>
    </source>
</evidence>
<dbReference type="InterPro" id="IPR010998">
    <property type="entry name" value="Integrase_recombinase_N"/>
</dbReference>
<keyword evidence="9" id="KW-1185">Reference proteome</keyword>
<dbReference type="Gene3D" id="1.10.150.130">
    <property type="match status" value="1"/>
</dbReference>
<keyword evidence="2" id="KW-0229">DNA integration</keyword>
<organism evidence="8 9">
    <name type="scientific">Rhizobium leucaenae</name>
    <dbReference type="NCBI Taxonomy" id="29450"/>
    <lineage>
        <taxon>Bacteria</taxon>
        <taxon>Pseudomonadati</taxon>
        <taxon>Pseudomonadota</taxon>
        <taxon>Alphaproteobacteria</taxon>
        <taxon>Hyphomicrobiales</taxon>
        <taxon>Rhizobiaceae</taxon>
        <taxon>Rhizobium/Agrobacterium group</taxon>
        <taxon>Rhizobium</taxon>
    </lineage>
</organism>
<dbReference type="SUPFAM" id="SSF56349">
    <property type="entry name" value="DNA breaking-rejoining enzymes"/>
    <property type="match status" value="1"/>
</dbReference>